<dbReference type="AlphaFoldDB" id="A0AAD7E1L3"/>
<proteinExistence type="predicted"/>
<accession>A0AAD7E1L3</accession>
<gene>
    <name evidence="1" type="ORF">GGX14DRAFT_387917</name>
</gene>
<dbReference type="EMBL" id="JARJCW010000006">
    <property type="protein sequence ID" value="KAJ7223609.1"/>
    <property type="molecule type" value="Genomic_DNA"/>
</dbReference>
<comment type="caution">
    <text evidence="1">The sequence shown here is derived from an EMBL/GenBank/DDBJ whole genome shotgun (WGS) entry which is preliminary data.</text>
</comment>
<protein>
    <submittedName>
        <fullName evidence="1">Uncharacterized protein</fullName>
    </submittedName>
</protein>
<evidence type="ECO:0000313" key="1">
    <source>
        <dbReference type="EMBL" id="KAJ7223609.1"/>
    </source>
</evidence>
<evidence type="ECO:0000313" key="2">
    <source>
        <dbReference type="Proteomes" id="UP001219525"/>
    </source>
</evidence>
<name>A0AAD7E1L3_9AGAR</name>
<dbReference type="Proteomes" id="UP001219525">
    <property type="component" value="Unassembled WGS sequence"/>
</dbReference>
<organism evidence="1 2">
    <name type="scientific">Mycena pura</name>
    <dbReference type="NCBI Taxonomy" id="153505"/>
    <lineage>
        <taxon>Eukaryota</taxon>
        <taxon>Fungi</taxon>
        <taxon>Dikarya</taxon>
        <taxon>Basidiomycota</taxon>
        <taxon>Agaricomycotina</taxon>
        <taxon>Agaricomycetes</taxon>
        <taxon>Agaricomycetidae</taxon>
        <taxon>Agaricales</taxon>
        <taxon>Marasmiineae</taxon>
        <taxon>Mycenaceae</taxon>
        <taxon>Mycena</taxon>
    </lineage>
</organism>
<reference evidence="1" key="1">
    <citation type="submission" date="2023-03" db="EMBL/GenBank/DDBJ databases">
        <title>Massive genome expansion in bonnet fungi (Mycena s.s.) driven by repeated elements and novel gene families across ecological guilds.</title>
        <authorList>
            <consortium name="Lawrence Berkeley National Laboratory"/>
            <person name="Harder C.B."/>
            <person name="Miyauchi S."/>
            <person name="Viragh M."/>
            <person name="Kuo A."/>
            <person name="Thoen E."/>
            <person name="Andreopoulos B."/>
            <person name="Lu D."/>
            <person name="Skrede I."/>
            <person name="Drula E."/>
            <person name="Henrissat B."/>
            <person name="Morin E."/>
            <person name="Kohler A."/>
            <person name="Barry K."/>
            <person name="LaButti K."/>
            <person name="Morin E."/>
            <person name="Salamov A."/>
            <person name="Lipzen A."/>
            <person name="Mereny Z."/>
            <person name="Hegedus B."/>
            <person name="Baldrian P."/>
            <person name="Stursova M."/>
            <person name="Weitz H."/>
            <person name="Taylor A."/>
            <person name="Grigoriev I.V."/>
            <person name="Nagy L.G."/>
            <person name="Martin F."/>
            <person name="Kauserud H."/>
        </authorList>
    </citation>
    <scope>NUCLEOTIDE SEQUENCE</scope>
    <source>
        <strain evidence="1">9144</strain>
    </source>
</reference>
<sequence length="223" mass="24674">MDSLKVLNRYVALDLTHHPGQKTAQESAGLGPETGTPLNRFAWRLSTEYMYIQVRDQSYGTSLGRSRGSQTRLERGTDVDNGFAQFFLFHHCFVIKRVLVDHEVVPRGAAHHERPSSISVRPPWLRESRMIIFVAGLVLVFDWWTATPIGSRSQAAARRSAAVGHSTAAAAPHQAICMFDARFLDSICDAALRGQVHWHAIFLNVPPAAAAGLAARSACRWMA</sequence>
<keyword evidence="2" id="KW-1185">Reference proteome</keyword>